<evidence type="ECO:0000313" key="3">
    <source>
        <dbReference type="EMBL" id="ALH83088.1"/>
    </source>
</evidence>
<protein>
    <recommendedName>
        <fullName evidence="5">Long-chain fatty acid--CoA ligase</fullName>
    </recommendedName>
</protein>
<geneLocation type="plasmid" evidence="3 4">
    <name>1</name>
</geneLocation>
<dbReference type="PANTHER" id="PTHR24096">
    <property type="entry name" value="LONG-CHAIN-FATTY-ACID--COA LIGASE"/>
    <property type="match status" value="1"/>
</dbReference>
<dbReference type="Pfam" id="PF00501">
    <property type="entry name" value="AMP-binding"/>
    <property type="match status" value="1"/>
</dbReference>
<keyword evidence="3" id="KW-0614">Plasmid</keyword>
<evidence type="ECO:0008006" key="5">
    <source>
        <dbReference type="Google" id="ProtNLM"/>
    </source>
</evidence>
<dbReference type="InterPro" id="IPR042099">
    <property type="entry name" value="ANL_N_sf"/>
</dbReference>
<accession>A0A0N9UI34</accession>
<evidence type="ECO:0000259" key="1">
    <source>
        <dbReference type="Pfam" id="PF00501"/>
    </source>
</evidence>
<dbReference type="OrthoDB" id="9803968at2"/>
<reference evidence="3 4" key="1">
    <citation type="journal article" date="2015" name="Genome Announc.">
        <title>Complete Genome Sequence of Polypropylene Glycol- and Polyethylene Glycol-Degrading Sphingopyxis macrogoltabida Strain EY-1.</title>
        <authorList>
            <person name="Ohtsubo Y."/>
            <person name="Nagata Y."/>
            <person name="Numata M."/>
            <person name="Tsuchikane K."/>
            <person name="Hosoyama A."/>
            <person name="Yamazoe A."/>
            <person name="Tsuda M."/>
            <person name="Fujita N."/>
            <person name="Kawai F."/>
        </authorList>
    </citation>
    <scope>NUCLEOTIDE SEQUENCE [LARGE SCALE GENOMIC DNA]</scope>
    <source>
        <strain evidence="3 4">EY-1</strain>
        <plasmid evidence="3">1</plasmid>
    </source>
</reference>
<organism evidence="3 4">
    <name type="scientific">Sphingopyxis macrogoltabida</name>
    <name type="common">Sphingomonas macrogoltabidus</name>
    <dbReference type="NCBI Taxonomy" id="33050"/>
    <lineage>
        <taxon>Bacteria</taxon>
        <taxon>Pseudomonadati</taxon>
        <taxon>Pseudomonadota</taxon>
        <taxon>Alphaproteobacteria</taxon>
        <taxon>Sphingomonadales</taxon>
        <taxon>Sphingomonadaceae</taxon>
        <taxon>Sphingopyxis</taxon>
    </lineage>
</organism>
<dbReference type="Gene3D" id="3.30.300.30">
    <property type="match status" value="1"/>
</dbReference>
<evidence type="ECO:0000259" key="2">
    <source>
        <dbReference type="Pfam" id="PF13193"/>
    </source>
</evidence>
<sequence length="526" mass="55862">MNRSLKPKPVLAQIPRVALEDLPHRISHFVSNAAARAPEAVALVQPGGESWTYARFWQTIRATSGALHRFGVRPGDRVVIVCENGVEALALLFAASELDAWAVILNARQSAHEIDKVAAHCDPRALFFTDRDSAEAGAHAARHGATRLTLDGSLTVLASPVNSGAAPEPVATSGADQVAVLLYTTGTTGTPKGVMLTHRNLAFTTESGARDAWLSSGDTALGALPISHSYGLGVVLAMLWSGTLTYLQSRFSVAQAVDMIVDGRLTRLHVVPSMLGLILRHAKDSGVALSPNRLVGVMSAAAPLDREMKLEFEALTGVVMHNNYGLTETAPAISRTSHQSFGEGAHVGEPIEGVEIQVRTATGATAQPGETGELHVRGPNIMKGYYRAPGETAAVMDADGWLNTGDIVRVDEKNRIWIESRSKELIIRSGFNVYPPEVEAAINAHPDVQQSAVVGRAVAGNEEVVAFVEVRPGATISAADISAYVADRLAPYKRPQDIIIVSELPVAPNGKILKAKLADIAKRGAN</sequence>
<dbReference type="RefSeq" id="WP_054590543.1">
    <property type="nucleotide sequence ID" value="NZ_CP012701.1"/>
</dbReference>
<evidence type="ECO:0000313" key="4">
    <source>
        <dbReference type="Proteomes" id="UP000058074"/>
    </source>
</evidence>
<feature type="domain" description="AMP-binding enzyme C-terminal" evidence="2">
    <location>
        <begin position="437"/>
        <end position="511"/>
    </location>
</feature>
<dbReference type="PATRIC" id="fig|33050.5.peg.4726"/>
<dbReference type="InterPro" id="IPR045851">
    <property type="entry name" value="AMP-bd_C_sf"/>
</dbReference>
<dbReference type="InterPro" id="IPR025110">
    <property type="entry name" value="AMP-bd_C"/>
</dbReference>
<dbReference type="SUPFAM" id="SSF56801">
    <property type="entry name" value="Acetyl-CoA synthetase-like"/>
    <property type="match status" value="1"/>
</dbReference>
<feature type="domain" description="AMP-dependent synthetase/ligase" evidence="1">
    <location>
        <begin position="32"/>
        <end position="386"/>
    </location>
</feature>
<proteinExistence type="predicted"/>
<dbReference type="PROSITE" id="PS00455">
    <property type="entry name" value="AMP_BINDING"/>
    <property type="match status" value="1"/>
</dbReference>
<dbReference type="InterPro" id="IPR000873">
    <property type="entry name" value="AMP-dep_synth/lig_dom"/>
</dbReference>
<name>A0A0N9UI34_SPHMC</name>
<dbReference type="AlphaFoldDB" id="A0A0N9UI34"/>
<dbReference type="Proteomes" id="UP000058074">
    <property type="component" value="Plasmid 1"/>
</dbReference>
<dbReference type="KEGG" id="smag:AN936_23365"/>
<gene>
    <name evidence="3" type="ORF">AN936_23365</name>
</gene>
<dbReference type="Gene3D" id="3.40.50.12780">
    <property type="entry name" value="N-terminal domain of ligase-like"/>
    <property type="match status" value="1"/>
</dbReference>
<dbReference type="Pfam" id="PF13193">
    <property type="entry name" value="AMP-binding_C"/>
    <property type="match status" value="1"/>
</dbReference>
<dbReference type="EMBL" id="CP012701">
    <property type="protein sequence ID" value="ALH83088.1"/>
    <property type="molecule type" value="Genomic_DNA"/>
</dbReference>
<dbReference type="InterPro" id="IPR020845">
    <property type="entry name" value="AMP-binding_CS"/>
</dbReference>
<dbReference type="GO" id="GO:0016405">
    <property type="term" value="F:CoA-ligase activity"/>
    <property type="evidence" value="ECO:0007669"/>
    <property type="project" value="TreeGrafter"/>
</dbReference>